<evidence type="ECO:0000259" key="2">
    <source>
        <dbReference type="PROSITE" id="PS50994"/>
    </source>
</evidence>
<evidence type="ECO:0000313" key="3">
    <source>
        <dbReference type="EMBL" id="AMP42158.1"/>
    </source>
</evidence>
<dbReference type="InterPro" id="IPR036397">
    <property type="entry name" value="RNaseH_sf"/>
</dbReference>
<comment type="similarity">
    <text evidence="1">Belongs to the transposase IS21/IS408/IS1162 family.</text>
</comment>
<dbReference type="Pfam" id="PF22483">
    <property type="entry name" value="Mu-transpos_C_2"/>
    <property type="match status" value="1"/>
</dbReference>
<gene>
    <name evidence="3" type="primary">istA</name>
</gene>
<dbReference type="PROSITE" id="PS50994">
    <property type="entry name" value="INTEGRASE"/>
    <property type="match status" value="1"/>
</dbReference>
<dbReference type="Gene3D" id="3.30.420.10">
    <property type="entry name" value="Ribonuclease H-like superfamily/Ribonuclease H"/>
    <property type="match status" value="1"/>
</dbReference>
<name>A0A142BVM0_9BACT</name>
<feature type="domain" description="Integrase catalytic" evidence="2">
    <location>
        <begin position="133"/>
        <end position="331"/>
    </location>
</feature>
<dbReference type="AlphaFoldDB" id="A0A142BVM0"/>
<organism evidence="3">
    <name type="scientific">uncultured bacterium IN-02</name>
    <dbReference type="NCBI Taxonomy" id="1805580"/>
    <lineage>
        <taxon>Bacteria</taxon>
        <taxon>environmental samples</taxon>
    </lineage>
</organism>
<reference evidence="3" key="1">
    <citation type="journal article" date="2016" name="Appl. Environ. Microbiol.">
        <title>Diversity of the Tetracycline Mobilome within a Chinese Pig Manure Sample.</title>
        <authorList>
            <person name="Leclercq S.O."/>
            <person name="Wang C."/>
            <person name="Zhu Y."/>
            <person name="Wu H."/>
            <person name="Du X."/>
            <person name="Liu Z."/>
            <person name="Feng J."/>
        </authorList>
    </citation>
    <scope>NUCLEOTIDE SEQUENCE</scope>
</reference>
<dbReference type="PANTHER" id="PTHR35004">
    <property type="entry name" value="TRANSPOSASE RV3428C-RELATED"/>
    <property type="match status" value="1"/>
</dbReference>
<dbReference type="NCBIfam" id="NF033546">
    <property type="entry name" value="transpos_IS21"/>
    <property type="match status" value="1"/>
</dbReference>
<proteinExistence type="inferred from homology"/>
<dbReference type="EMBL" id="KU736867">
    <property type="protein sequence ID" value="AMP42158.1"/>
    <property type="molecule type" value="Genomic_DNA"/>
</dbReference>
<evidence type="ECO:0000256" key="1">
    <source>
        <dbReference type="ARBA" id="ARBA00009277"/>
    </source>
</evidence>
<dbReference type="GO" id="GO:0015074">
    <property type="term" value="P:DNA integration"/>
    <property type="evidence" value="ECO:0007669"/>
    <property type="project" value="InterPro"/>
</dbReference>
<dbReference type="GO" id="GO:0003676">
    <property type="term" value="F:nucleic acid binding"/>
    <property type="evidence" value="ECO:0007669"/>
    <property type="project" value="InterPro"/>
</dbReference>
<accession>A0A142BVM0</accession>
<protein>
    <submittedName>
        <fullName evidence="3">Transposase IS21 family, ORFA</fullName>
    </submittedName>
</protein>
<dbReference type="InterPro" id="IPR001584">
    <property type="entry name" value="Integrase_cat-core"/>
</dbReference>
<dbReference type="PANTHER" id="PTHR35004:SF8">
    <property type="entry name" value="TRANSPOSASE RV3428C-RELATED"/>
    <property type="match status" value="1"/>
</dbReference>
<reference evidence="3" key="2">
    <citation type="submission" date="2016-02" db="EMBL/GenBank/DDBJ databases">
        <authorList>
            <person name="Wen L."/>
            <person name="He K."/>
            <person name="Yang H."/>
        </authorList>
    </citation>
    <scope>NUCLEOTIDE SEQUENCE</scope>
</reference>
<dbReference type="InterPro" id="IPR054353">
    <property type="entry name" value="IstA-like_C"/>
</dbReference>
<sequence>MQLDYKDIIIKHYAMSMSGSEIARQTGFSKSGVNDFLRAFKKCEDLQYPLPTGITNYGIAMKVYGSVPGSGGRNENIKLPDYEEAAKLMATRKNMTLMFLWNRYKKKCEEEGSRFYQYSQYCELYNRWCEENYETAHFDAVIAQKMEVDFAGQTFTMTEPLTGEIMTIVVFVAILPYSQYIYAEGMLSTKEPQWIEVNNHALDYFGGVPALVVCDNCKQAVIVNKDWIEPELNKDYADWADHYGTVILPAKVRKPKFKSSVENAVGILEKGLFHKLEEQQYFSLDQFNKDLWKELEALNKEPFKKKEHNRYYYWEEEKLELMPLPSMHYEYMERKTAKVSSDFHVRFDNAYYSVDKAFLHKKVSIKASSSVVRIYSLAGEFLYEWPRATRKGQWSTDPEHLPENYKGFTQWNGPYFIQKASLVGKNTETVIRTILKSRQYEVQTYRMCLGILNFTKKYSNKALEECCKQAISLNKQKYTFIKNTISVIADDLGDAGYRHGTTQKKEPIRGGYVMPPEASSIDTLLSRSKALADQMREGADD</sequence>